<evidence type="ECO:0000313" key="1">
    <source>
        <dbReference type="EMBL" id="ABL66031.1"/>
    </source>
</evidence>
<dbReference type="KEGG" id="cph:Cpha266_2019"/>
<organism evidence="1 2">
    <name type="scientific">Chlorobium phaeobacteroides (strain DSM 266 / SMG 266 / 2430)</name>
    <dbReference type="NCBI Taxonomy" id="290317"/>
    <lineage>
        <taxon>Bacteria</taxon>
        <taxon>Pseudomonadati</taxon>
        <taxon>Chlorobiota</taxon>
        <taxon>Chlorobiia</taxon>
        <taxon>Chlorobiales</taxon>
        <taxon>Chlorobiaceae</taxon>
        <taxon>Chlorobium/Pelodictyon group</taxon>
        <taxon>Chlorobium</taxon>
    </lineage>
</organism>
<name>A1BI04_CHLPD</name>
<proteinExistence type="predicted"/>
<dbReference type="STRING" id="290317.Cpha266_2019"/>
<sequence length="57" mass="6979">MKKICKLDKKETERFVRELLEDGRRPRYICEACARLAFDRKQLCKPLRIRKKSVKKR</sequence>
<gene>
    <name evidence="1" type="ordered locus">Cpha266_2019</name>
</gene>
<evidence type="ECO:0000313" key="2">
    <source>
        <dbReference type="Proteomes" id="UP000008701"/>
    </source>
</evidence>
<reference evidence="1 2" key="1">
    <citation type="submission" date="2006-12" db="EMBL/GenBank/DDBJ databases">
        <title>Complete sequence of Chlorobium phaeobacteroides DSM 266.</title>
        <authorList>
            <consortium name="US DOE Joint Genome Institute"/>
            <person name="Copeland A."/>
            <person name="Lucas S."/>
            <person name="Lapidus A."/>
            <person name="Barry K."/>
            <person name="Detter J.C."/>
            <person name="Glavina del Rio T."/>
            <person name="Hammon N."/>
            <person name="Israni S."/>
            <person name="Pitluck S."/>
            <person name="Goltsman E."/>
            <person name="Schmutz J."/>
            <person name="Larimer F."/>
            <person name="Land M."/>
            <person name="Hauser L."/>
            <person name="Mikhailova N."/>
            <person name="Li T."/>
            <person name="Overmann J."/>
            <person name="Bryant D.A."/>
            <person name="Richardson P."/>
        </authorList>
    </citation>
    <scope>NUCLEOTIDE SEQUENCE [LARGE SCALE GENOMIC DNA]</scope>
    <source>
        <strain evidence="1 2">DSM 266</strain>
    </source>
</reference>
<accession>A1BI04</accession>
<keyword evidence="2" id="KW-1185">Reference proteome</keyword>
<protein>
    <submittedName>
        <fullName evidence="1">Uncharacterized protein</fullName>
    </submittedName>
</protein>
<dbReference type="Proteomes" id="UP000008701">
    <property type="component" value="Chromosome"/>
</dbReference>
<dbReference type="HOGENOM" id="CLU_201568_0_0_10"/>
<dbReference type="EMBL" id="CP000492">
    <property type="protein sequence ID" value="ABL66031.1"/>
    <property type="molecule type" value="Genomic_DNA"/>
</dbReference>
<dbReference type="AlphaFoldDB" id="A1BI04"/>